<evidence type="ECO:0000313" key="2">
    <source>
        <dbReference type="Proteomes" id="UP000824782"/>
    </source>
</evidence>
<accession>A0AAV7B7A9</accession>
<dbReference type="AlphaFoldDB" id="A0AAV7B7A9"/>
<dbReference type="Proteomes" id="UP000824782">
    <property type="component" value="Unassembled WGS sequence"/>
</dbReference>
<sequence>MIQRRPRNTGDALNKKPAANAVRAALHIARPQSSSQPALHALGCHFWRSALPCVPGELTSPYGSQYVNNMDELFVRSRADGCDISTLIPDML</sequence>
<keyword evidence="2" id="KW-1185">Reference proteome</keyword>
<dbReference type="EMBL" id="WNYA01000006">
    <property type="protein sequence ID" value="KAG8568401.1"/>
    <property type="molecule type" value="Genomic_DNA"/>
</dbReference>
<reference evidence="1" key="1">
    <citation type="thesis" date="2020" institute="ProQuest LLC" country="789 East Eisenhower Parkway, Ann Arbor, MI, USA">
        <title>Comparative Genomics and Chromosome Evolution.</title>
        <authorList>
            <person name="Mudd A.B."/>
        </authorList>
    </citation>
    <scope>NUCLEOTIDE SEQUENCE</scope>
    <source>
        <strain evidence="1">237g6f4</strain>
        <tissue evidence="1">Blood</tissue>
    </source>
</reference>
<gene>
    <name evidence="1" type="ORF">GDO81_013983</name>
</gene>
<comment type="caution">
    <text evidence="1">The sequence shown here is derived from an EMBL/GenBank/DDBJ whole genome shotgun (WGS) entry which is preliminary data.</text>
</comment>
<name>A0AAV7B7A9_ENGPU</name>
<proteinExistence type="predicted"/>
<evidence type="ECO:0000313" key="1">
    <source>
        <dbReference type="EMBL" id="KAG8568401.1"/>
    </source>
</evidence>
<organism evidence="1 2">
    <name type="scientific">Engystomops pustulosus</name>
    <name type="common">Tungara frog</name>
    <name type="synonym">Physalaemus pustulosus</name>
    <dbReference type="NCBI Taxonomy" id="76066"/>
    <lineage>
        <taxon>Eukaryota</taxon>
        <taxon>Metazoa</taxon>
        <taxon>Chordata</taxon>
        <taxon>Craniata</taxon>
        <taxon>Vertebrata</taxon>
        <taxon>Euteleostomi</taxon>
        <taxon>Amphibia</taxon>
        <taxon>Batrachia</taxon>
        <taxon>Anura</taxon>
        <taxon>Neobatrachia</taxon>
        <taxon>Hyloidea</taxon>
        <taxon>Leptodactylidae</taxon>
        <taxon>Leiuperinae</taxon>
        <taxon>Engystomops</taxon>
    </lineage>
</organism>
<protein>
    <submittedName>
        <fullName evidence="1">Uncharacterized protein</fullName>
    </submittedName>
</protein>